<accession>A0A2S7DAR8</accession>
<dbReference type="AlphaFoldDB" id="A0A2S7DAR8"/>
<name>A0A2S7DAR8_9XANT</name>
<organism evidence="1 2">
    <name type="scientific">Xanthomonas melonis</name>
    <dbReference type="NCBI Taxonomy" id="56456"/>
    <lineage>
        <taxon>Bacteria</taxon>
        <taxon>Pseudomonadati</taxon>
        <taxon>Pseudomonadota</taxon>
        <taxon>Gammaproteobacteria</taxon>
        <taxon>Lysobacterales</taxon>
        <taxon>Lysobacteraceae</taxon>
        <taxon>Xanthomonas</taxon>
    </lineage>
</organism>
<evidence type="ECO:0000313" key="1">
    <source>
        <dbReference type="EMBL" id="PPU70922.1"/>
    </source>
</evidence>
<proteinExistence type="predicted"/>
<dbReference type="EMBL" id="MDEH01000014">
    <property type="protein sequence ID" value="PPU70922.1"/>
    <property type="molecule type" value="Genomic_DNA"/>
</dbReference>
<evidence type="ECO:0000313" key="2">
    <source>
        <dbReference type="Proteomes" id="UP000239865"/>
    </source>
</evidence>
<comment type="caution">
    <text evidence="1">The sequence shown here is derived from an EMBL/GenBank/DDBJ whole genome shotgun (WGS) entry which is preliminary data.</text>
</comment>
<sequence>MTLNFFVMTKNEEECGLAQDRLTPANCITLRLHNRSTTPFLETPMPRNAEIGQPEVIMMCQCSLSLQQ</sequence>
<reference evidence="1 2" key="1">
    <citation type="submission" date="2016-08" db="EMBL/GenBank/DDBJ databases">
        <authorList>
            <person name="Seilhamer J.J."/>
        </authorList>
    </citation>
    <scope>NUCLEOTIDE SEQUENCE [LARGE SCALE GENOMIC DNA]</scope>
    <source>
        <strain evidence="1 2">CFBP4644</strain>
    </source>
</reference>
<protein>
    <submittedName>
        <fullName evidence="1">Uncharacterized protein</fullName>
    </submittedName>
</protein>
<dbReference type="Proteomes" id="UP000239865">
    <property type="component" value="Unassembled WGS sequence"/>
</dbReference>
<gene>
    <name evidence="1" type="ORF">XmelCFBP4644_18090</name>
</gene>